<evidence type="ECO:0000313" key="11">
    <source>
        <dbReference type="Proteomes" id="UP000182347"/>
    </source>
</evidence>
<evidence type="ECO:0000256" key="2">
    <source>
        <dbReference type="ARBA" id="ARBA00022448"/>
    </source>
</evidence>
<dbReference type="GO" id="GO:0043215">
    <property type="term" value="P:daunorubicin transport"/>
    <property type="evidence" value="ECO:0007669"/>
    <property type="project" value="InterPro"/>
</dbReference>
<evidence type="ECO:0000256" key="8">
    <source>
        <dbReference type="ARBA" id="ARBA00049985"/>
    </source>
</evidence>
<dbReference type="RefSeq" id="WP_074597588.1">
    <property type="nucleotide sequence ID" value="NZ_FNHF01000001.1"/>
</dbReference>
<gene>
    <name evidence="10" type="ORF">SAMN05216244_0843</name>
</gene>
<organism evidence="10 11">
    <name type="scientific">Sediminibacillus halophilus</name>
    <dbReference type="NCBI Taxonomy" id="482461"/>
    <lineage>
        <taxon>Bacteria</taxon>
        <taxon>Bacillati</taxon>
        <taxon>Bacillota</taxon>
        <taxon>Bacilli</taxon>
        <taxon>Bacillales</taxon>
        <taxon>Bacillaceae</taxon>
        <taxon>Sediminibacillus</taxon>
    </lineage>
</organism>
<dbReference type="EMBL" id="FNHF01000001">
    <property type="protein sequence ID" value="SDL81308.1"/>
    <property type="molecule type" value="Genomic_DNA"/>
</dbReference>
<dbReference type="OrthoDB" id="9804819at2"/>
<evidence type="ECO:0000256" key="4">
    <source>
        <dbReference type="ARBA" id="ARBA00022741"/>
    </source>
</evidence>
<dbReference type="InterPro" id="IPR025302">
    <property type="entry name" value="DrrA1/2-like_C"/>
</dbReference>
<dbReference type="SUPFAM" id="SSF52540">
    <property type="entry name" value="P-loop containing nucleoside triphosphate hydrolases"/>
    <property type="match status" value="1"/>
</dbReference>
<accession>A0A1G9N4A3</accession>
<evidence type="ECO:0000256" key="6">
    <source>
        <dbReference type="ARBA" id="ARBA00022967"/>
    </source>
</evidence>
<dbReference type="GO" id="GO:1900753">
    <property type="term" value="P:doxorubicin transport"/>
    <property type="evidence" value="ECO:0007669"/>
    <property type="project" value="InterPro"/>
</dbReference>
<dbReference type="InterPro" id="IPR027417">
    <property type="entry name" value="P-loop_NTPase"/>
</dbReference>
<dbReference type="GO" id="GO:0005886">
    <property type="term" value="C:plasma membrane"/>
    <property type="evidence" value="ECO:0007669"/>
    <property type="project" value="UniProtKB-SubCell"/>
</dbReference>
<comment type="subcellular location">
    <subcellularLocation>
        <location evidence="1">Cell membrane</location>
        <topology evidence="1">Peripheral membrane protein</topology>
        <orientation evidence="1">Cytoplasmic side</orientation>
    </subcellularLocation>
</comment>
<dbReference type="Gene3D" id="3.40.50.300">
    <property type="entry name" value="P-loop containing nucleotide triphosphate hydrolases"/>
    <property type="match status" value="1"/>
</dbReference>
<dbReference type="Pfam" id="PF13732">
    <property type="entry name" value="DrrA1-3_C"/>
    <property type="match status" value="1"/>
</dbReference>
<evidence type="ECO:0000259" key="9">
    <source>
        <dbReference type="PROSITE" id="PS50893"/>
    </source>
</evidence>
<dbReference type="InterPro" id="IPR003439">
    <property type="entry name" value="ABC_transporter-like_ATP-bd"/>
</dbReference>
<dbReference type="GO" id="GO:0005524">
    <property type="term" value="F:ATP binding"/>
    <property type="evidence" value="ECO:0007669"/>
    <property type="project" value="UniProtKB-KW"/>
</dbReference>
<dbReference type="PANTHER" id="PTHR43582">
    <property type="entry name" value="LINEARMYCIN RESISTANCE ATP-BINDING PROTEIN LNRL"/>
    <property type="match status" value="1"/>
</dbReference>
<dbReference type="PROSITE" id="PS50893">
    <property type="entry name" value="ABC_TRANSPORTER_2"/>
    <property type="match status" value="1"/>
</dbReference>
<dbReference type="SMART" id="SM00382">
    <property type="entry name" value="AAA"/>
    <property type="match status" value="1"/>
</dbReference>
<dbReference type="STRING" id="482461.SAMN05216244_0843"/>
<dbReference type="Pfam" id="PF00005">
    <property type="entry name" value="ABC_tran"/>
    <property type="match status" value="1"/>
</dbReference>
<keyword evidence="5 10" id="KW-0067">ATP-binding</keyword>
<keyword evidence="6" id="KW-1278">Translocase</keyword>
<keyword evidence="7" id="KW-0472">Membrane</keyword>
<keyword evidence="4" id="KW-0547">Nucleotide-binding</keyword>
<name>A0A1G9N4A3_9BACI</name>
<comment type="similarity">
    <text evidence="8">Belongs to the ABC transporter superfamily. Drug exporter-1 (DrugE1) (TC 3.A.1.105) family.</text>
</comment>
<keyword evidence="11" id="KW-1185">Reference proteome</keyword>
<evidence type="ECO:0000256" key="3">
    <source>
        <dbReference type="ARBA" id="ARBA00022475"/>
    </source>
</evidence>
<evidence type="ECO:0000313" key="10">
    <source>
        <dbReference type="EMBL" id="SDL81308.1"/>
    </source>
</evidence>
<reference evidence="11" key="1">
    <citation type="submission" date="2016-10" db="EMBL/GenBank/DDBJ databases">
        <authorList>
            <person name="Varghese N."/>
            <person name="Submissions S."/>
        </authorList>
    </citation>
    <scope>NUCLEOTIDE SEQUENCE [LARGE SCALE GENOMIC DNA]</scope>
    <source>
        <strain evidence="11">CGMCC 1.6199</strain>
    </source>
</reference>
<dbReference type="InterPro" id="IPR005894">
    <property type="entry name" value="DrrA"/>
</dbReference>
<feature type="domain" description="ABC transporter" evidence="9">
    <location>
        <begin position="5"/>
        <end position="235"/>
    </location>
</feature>
<dbReference type="InterPro" id="IPR017871">
    <property type="entry name" value="ABC_transporter-like_CS"/>
</dbReference>
<dbReference type="NCBIfam" id="TIGR01188">
    <property type="entry name" value="drrA"/>
    <property type="match status" value="1"/>
</dbReference>
<protein>
    <submittedName>
        <fullName evidence="10">ABC-2 type transport system ATP-binding protein</fullName>
    </submittedName>
</protein>
<proteinExistence type="inferred from homology"/>
<keyword evidence="3" id="KW-1003">Cell membrane</keyword>
<dbReference type="InterPro" id="IPR003593">
    <property type="entry name" value="AAA+_ATPase"/>
</dbReference>
<dbReference type="AlphaFoldDB" id="A0A1G9N4A3"/>
<sequence>MNNIVEVKGLKKNYKGFLAVTGVDFEVGEGEIFGFLGPNGAGKSTTINMLSTIIKPSEGKASINGFDIVADKNKVRSSIGLIFQESTLDEKLTANENLMLHCKFYGVPKEKREERINEVLEIVDLKDKRGNIVDTFSGGMKRRLEIARGLLHYPRVLFLDEPTVGLDPQTRNHIWEYILRLKEKAGITIFLTTHYMDEAEICDRVAVMDHGKLIALDTPDQLKTNVGGDIIEIETENNQEAKAVLIEKYEVEVKEAGGSLTFQVDKGSEFLVQFVKNFDIPIKTVNLRRPTLNDVFLALTGREIREETASSKEKVKTGMRRGRR</sequence>
<evidence type="ECO:0000256" key="7">
    <source>
        <dbReference type="ARBA" id="ARBA00023136"/>
    </source>
</evidence>
<keyword evidence="2" id="KW-0813">Transport</keyword>
<evidence type="ECO:0000256" key="5">
    <source>
        <dbReference type="ARBA" id="ARBA00022840"/>
    </source>
</evidence>
<dbReference type="PROSITE" id="PS00211">
    <property type="entry name" value="ABC_TRANSPORTER_1"/>
    <property type="match status" value="1"/>
</dbReference>
<evidence type="ECO:0000256" key="1">
    <source>
        <dbReference type="ARBA" id="ARBA00004413"/>
    </source>
</evidence>
<dbReference type="FunFam" id="3.40.50.300:FF:000589">
    <property type="entry name" value="ABC transporter, ATP-binding subunit"/>
    <property type="match status" value="1"/>
</dbReference>
<dbReference type="GO" id="GO:0016887">
    <property type="term" value="F:ATP hydrolysis activity"/>
    <property type="evidence" value="ECO:0007669"/>
    <property type="project" value="InterPro"/>
</dbReference>
<dbReference type="PANTHER" id="PTHR43582:SF2">
    <property type="entry name" value="LINEARMYCIN RESISTANCE ATP-BINDING PROTEIN LNRL"/>
    <property type="match status" value="1"/>
</dbReference>
<dbReference type="Proteomes" id="UP000182347">
    <property type="component" value="Unassembled WGS sequence"/>
</dbReference>